<sequence>MCKKDVLDRIKSRLGFDSYFTVEAQGKKGDFNNIATQEEKRGGWPYPPHLINGFQSVIRDCSQHDLKLHGHAFTSNMERGTSHHVEIRLDKALITQLWLNIFPNATLSNCDFSSIDHTPIFVQPETGNGNNHLHLFRYENAWAREPFRKQIIKNCWEEYSHLSLSEKINKCSASLSSWDYKLTGNFKKRLNKSKKILSTMRGSDDQYSTADFDEEKNNYFEILAQQEIYWKQRSKQHWLHLGDKNSKYFHASESSRKRSNQILRLKDSNDNWKEWGSRLDYLITSYVSSIFTVNGTTCNNLVDNIKCSVSREQNEDLLRPILAEEIKQALFQMLLTKLWGRMAWDLIFISNIGTSWGLTLSNYNHVMGPIIPTHGIRQGDPLSTYLFIICVEGLSSIIKKFESNQLLQGCRVANGALSISHMLFIDDSYLFCQASSGAASNVRTLLHSFEMTSGQKVNVTKSSIFFSPNTDLLLRNKICSTLGMPEADEHSLYLGLPNIIGRKKTTILGFLKNKVVNQINIWNGQFLSHASKEILLKTVIQSLLTYAMSVFLIPQKNCTEIKTLMANFWWKTTSSKGNEIIWMAWDRMAVHKDYGGIGFRRLHDFNLAMLAKHVCKNGTFAAEVVEAIGVMEALSWLKDKSWDKVEIETDNMLTIQAIRASHRMSSAFGLVVNDCPILAGQAPAGSRLVGLVLSKSWSASPRLSLVLSFECQDAHSLRLIVMARTKQSWCKALPHDPYVARVATMGRVRAVEEATQPHEEGDLEIGQAKVPKVDQGVEGSYYESKVKEAMPVRRRTYRTCSVLPNDPLGGYDTDWGAIEKGLVNLR</sequence>
<proteinExistence type="predicted"/>
<dbReference type="InterPro" id="IPR000477">
    <property type="entry name" value="RT_dom"/>
</dbReference>
<dbReference type="PANTHER" id="PTHR33116:SF86">
    <property type="entry name" value="REVERSE TRANSCRIPTASE DOMAIN-CONTAINING PROTEIN"/>
    <property type="match status" value="1"/>
</dbReference>
<accession>A0A803QIG7</accession>
<dbReference type="Pfam" id="PF00078">
    <property type="entry name" value="RVT_1"/>
    <property type="match status" value="1"/>
</dbReference>
<dbReference type="Proteomes" id="UP000596661">
    <property type="component" value="Unassembled WGS sequence"/>
</dbReference>
<protein>
    <recommendedName>
        <fullName evidence="1">Reverse transcriptase domain-containing protein</fullName>
    </recommendedName>
</protein>
<evidence type="ECO:0000259" key="1">
    <source>
        <dbReference type="Pfam" id="PF00078"/>
    </source>
</evidence>
<feature type="domain" description="Reverse transcriptase" evidence="1">
    <location>
        <begin position="368"/>
        <end position="484"/>
    </location>
</feature>
<organism evidence="2 3">
    <name type="scientific">Cannabis sativa</name>
    <name type="common">Hemp</name>
    <name type="synonym">Marijuana</name>
    <dbReference type="NCBI Taxonomy" id="3483"/>
    <lineage>
        <taxon>Eukaryota</taxon>
        <taxon>Viridiplantae</taxon>
        <taxon>Streptophyta</taxon>
        <taxon>Embryophyta</taxon>
        <taxon>Tracheophyta</taxon>
        <taxon>Spermatophyta</taxon>
        <taxon>Magnoliopsida</taxon>
        <taxon>eudicotyledons</taxon>
        <taxon>Gunneridae</taxon>
        <taxon>Pentapetalae</taxon>
        <taxon>rosids</taxon>
        <taxon>fabids</taxon>
        <taxon>Rosales</taxon>
        <taxon>Cannabaceae</taxon>
        <taxon>Cannabis</taxon>
    </lineage>
</organism>
<dbReference type="AlphaFoldDB" id="A0A803QIG7"/>
<keyword evidence="3" id="KW-1185">Reference proteome</keyword>
<dbReference type="EnsemblPlants" id="evm.model.10.1107">
    <property type="protein sequence ID" value="cds.evm.model.10.1107"/>
    <property type="gene ID" value="evm.TU.10.1107"/>
</dbReference>
<dbReference type="EMBL" id="UZAU01000818">
    <property type="status" value="NOT_ANNOTATED_CDS"/>
    <property type="molecule type" value="Genomic_DNA"/>
</dbReference>
<reference evidence="2" key="1">
    <citation type="submission" date="2021-03" db="UniProtKB">
        <authorList>
            <consortium name="EnsemblPlants"/>
        </authorList>
    </citation>
    <scope>IDENTIFICATION</scope>
</reference>
<dbReference type="Gramene" id="evm.model.10.1107">
    <property type="protein sequence ID" value="cds.evm.model.10.1107"/>
    <property type="gene ID" value="evm.TU.10.1107"/>
</dbReference>
<dbReference type="PANTHER" id="PTHR33116">
    <property type="entry name" value="REVERSE TRANSCRIPTASE ZINC-BINDING DOMAIN-CONTAINING PROTEIN-RELATED-RELATED"/>
    <property type="match status" value="1"/>
</dbReference>
<evidence type="ECO:0000313" key="3">
    <source>
        <dbReference type="Proteomes" id="UP000596661"/>
    </source>
</evidence>
<name>A0A803QIG7_CANSA</name>
<evidence type="ECO:0000313" key="2">
    <source>
        <dbReference type="EnsemblPlants" id="cds.evm.model.10.1107"/>
    </source>
</evidence>